<evidence type="ECO:0000313" key="1">
    <source>
        <dbReference type="EMBL" id="CCF75364.1"/>
    </source>
</evidence>
<evidence type="ECO:0000313" key="2">
    <source>
        <dbReference type="Proteomes" id="UP000002899"/>
    </source>
</evidence>
<sequence length="412" mass="46998">MANKITIKNVKELLGPDYVDELIDKFDIKTSKSFTTRDANFISKSIVIIIKHYFYEKKTFISNKFVSLNIEKTTVETDSDNSDNCITIPQHNGLDTINNQNKSNELPNSIDINKLKVILNRISGVGSPRKLYSYFISLINGEINNSIKYILLLPLAKCLRRIELRRSPLIANILASLHTLVNEGITSIIEINYYLSFIDQIWDEPISDDIHGVANSCLKSFSVQLNEKLFYKIYQENDLTFVNSVKRLCHRYIKNEGDVLEWFISLKTIPNACFRGPLESNSNQESILSFTMLDNSYLSSSISHTSNTNEESTSEVILPLVYSHKSRGIMAMHSALAIIKSCTNINDLLYKKCILKLISWANDEFKFCDYKITSLKGTSWQPIEISDTLILWNEKELLSAINDMINGKTAQE</sequence>
<dbReference type="AlphaFoldDB" id="I7I9N8"/>
<dbReference type="EMBL" id="LN871599">
    <property type="protein sequence ID" value="CCF75364.1"/>
    <property type="molecule type" value="Genomic_DNA"/>
</dbReference>
<dbReference type="Proteomes" id="UP000002899">
    <property type="component" value="Chromosome IV"/>
</dbReference>
<name>I7I9N8_BABMR</name>
<accession>I7I9N8</accession>
<gene>
    <name evidence="1" type="ORF">BmR1_04g05830</name>
</gene>
<reference evidence="1 2" key="2">
    <citation type="journal article" date="2013" name="PLoS ONE">
        <title>Whole genome mapping and re-organization of the nuclear and mitochondrial genomes of Babesia microti isolates.</title>
        <authorList>
            <person name="Cornillot E."/>
            <person name="Dassouli A."/>
            <person name="Garg A."/>
            <person name="Pachikara N."/>
            <person name="Randazzo S."/>
            <person name="Depoix D."/>
            <person name="Carcy B."/>
            <person name="Delbecq S."/>
            <person name="Frutos R."/>
            <person name="Silva J.C."/>
            <person name="Sutton R."/>
            <person name="Krause P.J."/>
            <person name="Mamoun C.B."/>
        </authorList>
    </citation>
    <scope>NUCLEOTIDE SEQUENCE [LARGE SCALE GENOMIC DNA]</scope>
    <source>
        <strain evidence="1 2">RI</strain>
    </source>
</reference>
<dbReference type="KEGG" id="bmic:BmR1_04g05830"/>
<reference evidence="1 2" key="3">
    <citation type="journal article" date="2016" name="Sci. Rep.">
        <title>Genome-wide diversity and gene expression profiling of Babesia microti isolates identify polymorphic genes that mediate host-pathogen interactions.</title>
        <authorList>
            <person name="Silva J.C."/>
            <person name="Cornillot E."/>
            <person name="McCracken C."/>
            <person name="Usmani-Brown S."/>
            <person name="Dwivedi A."/>
            <person name="Ifeonu O.O."/>
            <person name="Crabtree J."/>
            <person name="Gotia H.T."/>
            <person name="Virji A.Z."/>
            <person name="Reynes C."/>
            <person name="Colinge J."/>
            <person name="Kumar V."/>
            <person name="Lawres L."/>
            <person name="Pazzi J.E."/>
            <person name="Pablo J.V."/>
            <person name="Hung C."/>
            <person name="Brancato J."/>
            <person name="Kumari P."/>
            <person name="Orvis J."/>
            <person name="Tretina K."/>
            <person name="Chibucos M."/>
            <person name="Ott S."/>
            <person name="Sadzewicz L."/>
            <person name="Sengamalay N."/>
            <person name="Shetty A.C."/>
            <person name="Su Q."/>
            <person name="Tallon L."/>
            <person name="Fraser C.M."/>
            <person name="Frutos R."/>
            <person name="Molina D.M."/>
            <person name="Krause P.J."/>
            <person name="Ben Mamoun C."/>
        </authorList>
    </citation>
    <scope>NUCLEOTIDE SEQUENCE [LARGE SCALE GENOMIC DNA]</scope>
    <source>
        <strain evidence="1 2">RI</strain>
    </source>
</reference>
<keyword evidence="2" id="KW-1185">Reference proteome</keyword>
<dbReference type="GeneID" id="24425811"/>
<dbReference type="RefSeq" id="XP_012649772.1">
    <property type="nucleotide sequence ID" value="XM_012794318.1"/>
</dbReference>
<organism evidence="1 2">
    <name type="scientific">Babesia microti (strain RI)</name>
    <dbReference type="NCBI Taxonomy" id="1133968"/>
    <lineage>
        <taxon>Eukaryota</taxon>
        <taxon>Sar</taxon>
        <taxon>Alveolata</taxon>
        <taxon>Apicomplexa</taxon>
        <taxon>Aconoidasida</taxon>
        <taxon>Piroplasmida</taxon>
        <taxon>Babesiidae</taxon>
        <taxon>Babesia</taxon>
    </lineage>
</organism>
<dbReference type="VEuPathDB" id="PiroplasmaDB:BmR1_04g05830"/>
<reference evidence="1 2" key="1">
    <citation type="journal article" date="2012" name="Nucleic Acids Res.">
        <title>Sequencing of the smallest Apicomplexan genome from the human pathogen Babesia microti.</title>
        <authorList>
            <person name="Cornillot E."/>
            <person name="Hadj-Kaddour K."/>
            <person name="Dassouli A."/>
            <person name="Noel B."/>
            <person name="Ranwez V."/>
            <person name="Vacherie B."/>
            <person name="Augagneur Y."/>
            <person name="Bres V."/>
            <person name="Duclos A."/>
            <person name="Randazzo S."/>
            <person name="Carcy B."/>
            <person name="Debierre-Grockiego F."/>
            <person name="Delbecq S."/>
            <person name="Moubri-Menage K."/>
            <person name="Shams-Eldin H."/>
            <person name="Usmani-Brown S."/>
            <person name="Bringaud F."/>
            <person name="Wincker P."/>
            <person name="Vivares C.P."/>
            <person name="Schwarz R.T."/>
            <person name="Schetters T.P."/>
            <person name="Krause P.J."/>
            <person name="Gorenflot A."/>
            <person name="Berry V."/>
            <person name="Barbe V."/>
            <person name="Ben Mamoun C."/>
        </authorList>
    </citation>
    <scope>NUCLEOTIDE SEQUENCE [LARGE SCALE GENOMIC DNA]</scope>
    <source>
        <strain evidence="1 2">RI</strain>
    </source>
</reference>
<protein>
    <submittedName>
        <fullName evidence="1">Uncharacterized protein</fullName>
    </submittedName>
</protein>
<proteinExistence type="predicted"/>